<feature type="binding site" evidence="10">
    <location>
        <position position="200"/>
    </location>
    <ligand>
        <name>substrate</name>
    </ligand>
</feature>
<dbReference type="KEGG" id="chrb:DK843_17240"/>
<feature type="region of interest" description="Disordered" evidence="11">
    <location>
        <begin position="9"/>
        <end position="48"/>
    </location>
</feature>
<feature type="domain" description="Aspartate/glutamate/uridylate kinase" evidence="12">
    <location>
        <begin position="53"/>
        <end position="282"/>
    </location>
</feature>
<evidence type="ECO:0000256" key="11">
    <source>
        <dbReference type="SAM" id="MobiDB-lite"/>
    </source>
</evidence>
<dbReference type="GO" id="GO:0016301">
    <property type="term" value="F:kinase activity"/>
    <property type="evidence" value="ECO:0007669"/>
    <property type="project" value="UniProtKB-KW"/>
</dbReference>
<evidence type="ECO:0000256" key="3">
    <source>
        <dbReference type="ARBA" id="ARBA00017267"/>
    </source>
</evidence>
<proteinExistence type="inferred from homology"/>
<dbReference type="Pfam" id="PF00696">
    <property type="entry name" value="AA_kinase"/>
    <property type="match status" value="1"/>
</dbReference>
<feature type="binding site" evidence="10">
    <location>
        <position position="260"/>
    </location>
    <ligand>
        <name>ATP</name>
        <dbReference type="ChEBI" id="CHEBI:30616"/>
    </ligand>
</feature>
<dbReference type="InterPro" id="IPR024192">
    <property type="entry name" value="Fosfomycin_R_FomA-type"/>
</dbReference>
<dbReference type="AlphaFoldDB" id="A0A344UKU7"/>
<dbReference type="GO" id="GO:0005829">
    <property type="term" value="C:cytosol"/>
    <property type="evidence" value="ECO:0007669"/>
    <property type="project" value="TreeGrafter"/>
</dbReference>
<evidence type="ECO:0000256" key="1">
    <source>
        <dbReference type="ARBA" id="ARBA00010540"/>
    </source>
</evidence>
<evidence type="ECO:0000256" key="10">
    <source>
        <dbReference type="PIRSR" id="PIRSR016496-1"/>
    </source>
</evidence>
<gene>
    <name evidence="13" type="ORF">DK843_17240</name>
</gene>
<reference evidence="13 14" key="1">
    <citation type="submission" date="2018-05" db="EMBL/GenBank/DDBJ databases">
        <title>Genome sequencing, assembly and analysis of the novel insecticidal bacterium, Chromobacterium phragmitis.</title>
        <authorList>
            <person name="Sparks M.E."/>
            <person name="Blackburn M.B."/>
            <person name="Gundersen-Rindal D.E."/>
        </authorList>
    </citation>
    <scope>NUCLEOTIDE SEQUENCE [LARGE SCALE GENOMIC DNA]</scope>
    <source>
        <strain evidence="13">IIBBL 274-1</strain>
    </source>
</reference>
<organism evidence="13 14">
    <name type="scientific">Chromobacterium phragmitis</name>
    <dbReference type="NCBI Taxonomy" id="2202141"/>
    <lineage>
        <taxon>Bacteria</taxon>
        <taxon>Pseudomonadati</taxon>
        <taxon>Pseudomonadota</taxon>
        <taxon>Betaproteobacteria</taxon>
        <taxon>Neisseriales</taxon>
        <taxon>Chromobacteriaceae</taxon>
        <taxon>Chromobacterium</taxon>
    </lineage>
</organism>
<accession>A0A344UKU7</accession>
<dbReference type="EMBL" id="CP029554">
    <property type="protein sequence ID" value="AXE35895.1"/>
    <property type="molecule type" value="Genomic_DNA"/>
</dbReference>
<keyword evidence="8" id="KW-0414">Isoprene biosynthesis</keyword>
<dbReference type="Proteomes" id="UP000252038">
    <property type="component" value="Chromosome"/>
</dbReference>
<keyword evidence="4" id="KW-0808">Transferase</keyword>
<dbReference type="PANTHER" id="PTHR43654">
    <property type="entry name" value="GLUTAMATE 5-KINASE"/>
    <property type="match status" value="1"/>
</dbReference>
<feature type="binding site" evidence="10">
    <location>
        <position position="98"/>
    </location>
    <ligand>
        <name>ATP</name>
        <dbReference type="ChEBI" id="CHEBI:30616"/>
    </ligand>
</feature>
<dbReference type="GO" id="GO:0005524">
    <property type="term" value="F:ATP binding"/>
    <property type="evidence" value="ECO:0007669"/>
    <property type="project" value="UniProtKB-KW"/>
</dbReference>
<feature type="binding site" evidence="10">
    <location>
        <begin position="56"/>
        <end position="60"/>
    </location>
    <ligand>
        <name>ATP</name>
        <dbReference type="ChEBI" id="CHEBI:30616"/>
    </ligand>
</feature>
<feature type="binding site" evidence="10">
    <location>
        <position position="97"/>
    </location>
    <ligand>
        <name>substrate</name>
    </ligand>
</feature>
<comment type="similarity">
    <text evidence="1">Belongs to the isopentenyl phosphate kinase family.</text>
</comment>
<evidence type="ECO:0000313" key="13">
    <source>
        <dbReference type="EMBL" id="AXE35895.1"/>
    </source>
</evidence>
<sequence length="310" mass="31905">MWSACAARCAADTTGAPPSIRSRRSSSSRPPTPSQQQSDGDIVSGAPHLHSPAVVKLGGSLITVDGPDGPGVNRDLLTARARELAACGRPLALVHGTGAYGKPPARRYGYLDGRLHRSRAEVVAEVARDLARLELEVVECLEAGGLKPLRLPAIQLFRAREGKASPLSLAPVAELLARGLTPVIGGNFVFDCDGFAVCSSDIIAVELALALEASSLVLATRARGVHREHGSSEAVHGQLSDSDDEALRKIDAAGQDVSGGMQAKISHGFRAARRGIATYVVDGRVAGNLSGALAGAPLQGTRLLAGGAGG</sequence>
<evidence type="ECO:0000256" key="5">
    <source>
        <dbReference type="ARBA" id="ARBA00022741"/>
    </source>
</evidence>
<evidence type="ECO:0000256" key="9">
    <source>
        <dbReference type="ARBA" id="ARBA00049063"/>
    </source>
</evidence>
<dbReference type="SUPFAM" id="SSF53633">
    <property type="entry name" value="Carbamate kinase-like"/>
    <property type="match status" value="1"/>
</dbReference>
<dbReference type="PRINTS" id="PR00474">
    <property type="entry name" value="GLU5KINASE"/>
</dbReference>
<dbReference type="PANTHER" id="PTHR43654:SF1">
    <property type="entry name" value="ISOPENTENYL PHOSPHATE KINASE"/>
    <property type="match status" value="1"/>
</dbReference>
<name>A0A344UKU7_9NEIS</name>
<dbReference type="GO" id="GO:0016114">
    <property type="term" value="P:terpenoid biosynthetic process"/>
    <property type="evidence" value="ECO:0007669"/>
    <property type="project" value="TreeGrafter"/>
</dbReference>
<keyword evidence="7 10" id="KW-0067">ATP-binding</keyword>
<comment type="catalytic activity">
    <reaction evidence="9">
        <text>isopentenyl phosphate + ATP = isopentenyl diphosphate + ADP</text>
        <dbReference type="Rhea" id="RHEA:33963"/>
        <dbReference type="ChEBI" id="CHEBI:30616"/>
        <dbReference type="ChEBI" id="CHEBI:65078"/>
        <dbReference type="ChEBI" id="CHEBI:128769"/>
        <dbReference type="ChEBI" id="CHEBI:456216"/>
        <dbReference type="EC" id="2.7.4.26"/>
    </reaction>
</comment>
<evidence type="ECO:0000256" key="4">
    <source>
        <dbReference type="ARBA" id="ARBA00022679"/>
    </source>
</evidence>
<feature type="compositionally biased region" description="Low complexity" evidence="11">
    <location>
        <begin position="27"/>
        <end position="38"/>
    </location>
</feature>
<dbReference type="PIRSF" id="PIRSF016496">
    <property type="entry name" value="Kin_FomA"/>
    <property type="match status" value="1"/>
</dbReference>
<dbReference type="InterPro" id="IPR001057">
    <property type="entry name" value="Glu/AcGlu_kinase"/>
</dbReference>
<keyword evidence="5 10" id="KW-0547">Nucleotide-binding</keyword>
<dbReference type="InterPro" id="IPR001048">
    <property type="entry name" value="Asp/Glu/Uridylate_kinase"/>
</dbReference>
<dbReference type="CDD" id="cd04241">
    <property type="entry name" value="AAK_FomA-like"/>
    <property type="match status" value="1"/>
</dbReference>
<dbReference type="KEGG" id="chri:DK842_11805"/>
<feature type="binding site" evidence="10">
    <location>
        <position position="264"/>
    </location>
    <ligand>
        <name>ATP</name>
        <dbReference type="ChEBI" id="CHEBI:30616"/>
    </ligand>
</feature>
<evidence type="ECO:0000256" key="2">
    <source>
        <dbReference type="ARBA" id="ARBA00012908"/>
    </source>
</evidence>
<evidence type="ECO:0000256" key="7">
    <source>
        <dbReference type="ARBA" id="ARBA00022840"/>
    </source>
</evidence>
<dbReference type="GO" id="GO:0102043">
    <property type="term" value="F:isopentenyl phosphate kinase activity"/>
    <property type="evidence" value="ECO:0007669"/>
    <property type="project" value="UniProtKB-EC"/>
</dbReference>
<evidence type="ECO:0000256" key="8">
    <source>
        <dbReference type="ARBA" id="ARBA00023229"/>
    </source>
</evidence>
<keyword evidence="6" id="KW-0418">Kinase</keyword>
<evidence type="ECO:0000313" key="14">
    <source>
        <dbReference type="Proteomes" id="UP000252038"/>
    </source>
</evidence>
<protein>
    <recommendedName>
        <fullName evidence="3">Isopentenyl phosphate kinase</fullName>
        <ecNumber evidence="2">2.7.4.26</ecNumber>
    </recommendedName>
</protein>
<evidence type="ECO:0000256" key="6">
    <source>
        <dbReference type="ARBA" id="ARBA00022777"/>
    </source>
</evidence>
<dbReference type="EC" id="2.7.4.26" evidence="2"/>
<dbReference type="Gene3D" id="3.40.1160.10">
    <property type="entry name" value="Acetylglutamate kinase-like"/>
    <property type="match status" value="1"/>
</dbReference>
<dbReference type="OrthoDB" id="160588at2"/>
<evidence type="ECO:0000259" key="12">
    <source>
        <dbReference type="Pfam" id="PF00696"/>
    </source>
</evidence>
<dbReference type="InterPro" id="IPR036393">
    <property type="entry name" value="AceGlu_kinase-like_sf"/>
</dbReference>